<evidence type="ECO:0000256" key="1">
    <source>
        <dbReference type="SAM" id="Phobius"/>
    </source>
</evidence>
<protein>
    <submittedName>
        <fullName evidence="3">Uncharacterized conserved protein YafD, endonuclease/exonuclease/phosphatase (EEP) superfamily</fullName>
    </submittedName>
</protein>
<proteinExistence type="predicted"/>
<name>A0A1I7E2B4_9RHOB</name>
<keyword evidence="3" id="KW-0255">Endonuclease</keyword>
<dbReference type="GO" id="GO:0004527">
    <property type="term" value="F:exonuclease activity"/>
    <property type="evidence" value="ECO:0007669"/>
    <property type="project" value="UniProtKB-KW"/>
</dbReference>
<organism evidence="3 4">
    <name type="scientific">Sedimentitalea nanhaiensis</name>
    <dbReference type="NCBI Taxonomy" id="999627"/>
    <lineage>
        <taxon>Bacteria</taxon>
        <taxon>Pseudomonadati</taxon>
        <taxon>Pseudomonadota</taxon>
        <taxon>Alphaproteobacteria</taxon>
        <taxon>Rhodobacterales</taxon>
        <taxon>Paracoccaceae</taxon>
        <taxon>Sedimentitalea</taxon>
    </lineage>
</organism>
<evidence type="ECO:0000259" key="2">
    <source>
        <dbReference type="Pfam" id="PF03372"/>
    </source>
</evidence>
<keyword evidence="4" id="KW-1185">Reference proteome</keyword>
<feature type="transmembrane region" description="Helical" evidence="1">
    <location>
        <begin position="67"/>
        <end position="83"/>
    </location>
</feature>
<keyword evidence="3" id="KW-0378">Hydrolase</keyword>
<keyword evidence="1" id="KW-0472">Membrane</keyword>
<keyword evidence="3" id="KW-0269">Exonuclease</keyword>
<evidence type="ECO:0000313" key="3">
    <source>
        <dbReference type="EMBL" id="SFU17993.1"/>
    </source>
</evidence>
<accession>A0A1I7E2B4</accession>
<dbReference type="GO" id="GO:0004519">
    <property type="term" value="F:endonuclease activity"/>
    <property type="evidence" value="ECO:0007669"/>
    <property type="project" value="UniProtKB-KW"/>
</dbReference>
<feature type="domain" description="Endonuclease/exonuclease/phosphatase" evidence="2">
    <location>
        <begin position="106"/>
        <end position="304"/>
    </location>
</feature>
<dbReference type="RefSeq" id="WP_027260302.1">
    <property type="nucleotide sequence ID" value="NZ_FPAW01000041.1"/>
</dbReference>
<dbReference type="AlphaFoldDB" id="A0A1I7E2B4"/>
<gene>
    <name evidence="3" type="ORF">SAMN05216236_14130</name>
</gene>
<keyword evidence="3" id="KW-0540">Nuclease</keyword>
<dbReference type="Gene3D" id="3.60.10.10">
    <property type="entry name" value="Endonuclease/exonuclease/phosphatase"/>
    <property type="match status" value="1"/>
</dbReference>
<dbReference type="EMBL" id="FPAW01000041">
    <property type="protein sequence ID" value="SFU17993.1"/>
    <property type="molecule type" value="Genomic_DNA"/>
</dbReference>
<dbReference type="SUPFAM" id="SSF56219">
    <property type="entry name" value="DNase I-like"/>
    <property type="match status" value="1"/>
</dbReference>
<dbReference type="Pfam" id="PF03372">
    <property type="entry name" value="Exo_endo_phos"/>
    <property type="match status" value="1"/>
</dbReference>
<dbReference type="InterPro" id="IPR036691">
    <property type="entry name" value="Endo/exonu/phosph_ase_sf"/>
</dbReference>
<dbReference type="InterPro" id="IPR005135">
    <property type="entry name" value="Endo/exonuclease/phosphatase"/>
</dbReference>
<dbReference type="STRING" id="999627.SAMN05216236_14130"/>
<sequence>MSLKANSAGALALAAAAGLAFGTLPRLIPTTTPFGAMARMLDSLAPWFLVLTLICALVTMLLGLRRLGGVLAIAALVCGGLLVRDHARLSLPAVPDRPVDLRVLFFNALGENAAWGDRIVSAILEQDPDVVTIAEPEAIYPALKRLREQFDFVSPCTFETCSLLVATRRQPRRFWRLSLNPAWENRYAVAELDTASGKRFFLAASHLMKPWLVGLSEVELARLKSQYDWLPGPVIAVGDFNAAPWSQPMQDLLNRTGMRTLRIPVPTWPAAFGPLGVPIDHVLVHEGARVVNARAFGAGLNSNHRGIVADIALP</sequence>
<keyword evidence="1" id="KW-1133">Transmembrane helix</keyword>
<dbReference type="Proteomes" id="UP000182466">
    <property type="component" value="Unassembled WGS sequence"/>
</dbReference>
<reference evidence="3 4" key="1">
    <citation type="submission" date="2016-10" db="EMBL/GenBank/DDBJ databases">
        <authorList>
            <person name="de Groot N.N."/>
        </authorList>
    </citation>
    <scope>NUCLEOTIDE SEQUENCE [LARGE SCALE GENOMIC DNA]</scope>
    <source>
        <strain evidence="3 4">CGMCC 1.10959</strain>
    </source>
</reference>
<feature type="transmembrane region" description="Helical" evidence="1">
    <location>
        <begin position="44"/>
        <end position="62"/>
    </location>
</feature>
<keyword evidence="1" id="KW-0812">Transmembrane</keyword>
<dbReference type="OrthoDB" id="3808618at2"/>
<evidence type="ECO:0000313" key="4">
    <source>
        <dbReference type="Proteomes" id="UP000182466"/>
    </source>
</evidence>